<evidence type="ECO:0000256" key="5">
    <source>
        <dbReference type="ARBA" id="ARBA00022692"/>
    </source>
</evidence>
<evidence type="ECO:0000256" key="12">
    <source>
        <dbReference type="SAM" id="Phobius"/>
    </source>
</evidence>
<dbReference type="GO" id="GO:0015095">
    <property type="term" value="F:magnesium ion transmembrane transporter activity"/>
    <property type="evidence" value="ECO:0007669"/>
    <property type="project" value="TreeGrafter"/>
</dbReference>
<accession>A0AAU0F0E1</accession>
<evidence type="ECO:0000256" key="1">
    <source>
        <dbReference type="ARBA" id="ARBA00004651"/>
    </source>
</evidence>
<dbReference type="InterPro" id="IPR045863">
    <property type="entry name" value="CorA_TM1_TM2"/>
</dbReference>
<keyword evidence="6" id="KW-0460">Magnesium</keyword>
<dbReference type="Proteomes" id="UP001432059">
    <property type="component" value="Chromosome"/>
</dbReference>
<protein>
    <submittedName>
        <fullName evidence="13">Magnesium transporter</fullName>
    </submittedName>
</protein>
<dbReference type="PANTHER" id="PTHR46494">
    <property type="entry name" value="CORA FAMILY METAL ION TRANSPORTER (EUROFUNG)"/>
    <property type="match status" value="1"/>
</dbReference>
<organism evidence="13 14">
    <name type="scientific">Bergeyella porcorum</name>
    <dbReference type="NCBI Taxonomy" id="1735111"/>
    <lineage>
        <taxon>Bacteria</taxon>
        <taxon>Pseudomonadati</taxon>
        <taxon>Bacteroidota</taxon>
        <taxon>Flavobacteriia</taxon>
        <taxon>Flavobacteriales</taxon>
        <taxon>Weeksellaceae</taxon>
        <taxon>Bergeyella</taxon>
    </lineage>
</organism>
<evidence type="ECO:0000256" key="7">
    <source>
        <dbReference type="ARBA" id="ARBA00022989"/>
    </source>
</evidence>
<keyword evidence="3" id="KW-0813">Transport</keyword>
<dbReference type="GO" id="GO:0015087">
    <property type="term" value="F:cobalt ion transmembrane transporter activity"/>
    <property type="evidence" value="ECO:0007669"/>
    <property type="project" value="TreeGrafter"/>
</dbReference>
<dbReference type="GO" id="GO:0050897">
    <property type="term" value="F:cobalt ion binding"/>
    <property type="evidence" value="ECO:0007669"/>
    <property type="project" value="TreeGrafter"/>
</dbReference>
<evidence type="ECO:0000256" key="6">
    <source>
        <dbReference type="ARBA" id="ARBA00022842"/>
    </source>
</evidence>
<evidence type="ECO:0000256" key="9">
    <source>
        <dbReference type="ARBA" id="ARBA00023136"/>
    </source>
</evidence>
<keyword evidence="9 12" id="KW-0472">Membrane</keyword>
<dbReference type="KEGG" id="bpor:BPO_0103"/>
<evidence type="ECO:0000256" key="2">
    <source>
        <dbReference type="ARBA" id="ARBA00009765"/>
    </source>
</evidence>
<dbReference type="PANTHER" id="PTHR46494:SF1">
    <property type="entry name" value="CORA FAMILY METAL ION TRANSPORTER (EUROFUNG)"/>
    <property type="match status" value="1"/>
</dbReference>
<dbReference type="GO" id="GO:0000287">
    <property type="term" value="F:magnesium ion binding"/>
    <property type="evidence" value="ECO:0007669"/>
    <property type="project" value="TreeGrafter"/>
</dbReference>
<evidence type="ECO:0000313" key="13">
    <source>
        <dbReference type="EMBL" id="WOC50750.1"/>
    </source>
</evidence>
<reference evidence="13" key="1">
    <citation type="submission" date="2023-10" db="EMBL/GenBank/DDBJ databases">
        <title>Characterization and whole genome sequencing of a novel strain of Bergeyella porcorum QD2021 isolated from pig.</title>
        <authorList>
            <person name="Liu G."/>
            <person name="Chen C."/>
            <person name="Han X."/>
        </authorList>
    </citation>
    <scope>NUCLEOTIDE SEQUENCE</scope>
    <source>
        <strain evidence="13">QD2021</strain>
    </source>
</reference>
<evidence type="ECO:0000256" key="8">
    <source>
        <dbReference type="ARBA" id="ARBA00023065"/>
    </source>
</evidence>
<proteinExistence type="inferred from homology"/>
<keyword evidence="8" id="KW-0406">Ion transport</keyword>
<keyword evidence="5 12" id="KW-0812">Transmembrane</keyword>
<sequence length="317" mass="37165">MIDILLKNKTLLQCSTVEDINVSAQDFHLMQVVDATKEDIKRLENQYDIDASIIKHFQDIEISSHFFSTPSQVAFHISLPFYNEKNELEERPLFFVLTRDKLFLFLNSDIDAYINKNYIRKISQLQLLEDPNDIFDLQIEFISDYYADITENEVKRVKQLATRILQKEKFTNATLNLIAQHSFNNMLIKEMLIETERVFLLYKKNAAQTNINIKEAIDRELSDLSVVSDYLQFNAERLTSLKENVARKIDIEQNYIFKILTIITLCISLPTMIAGIYGMNFEHMPELSNPYAYPIVLGVMLLSMILPFIFFKIKKWF</sequence>
<keyword evidence="4" id="KW-1003">Cell membrane</keyword>
<feature type="transmembrane region" description="Helical" evidence="12">
    <location>
        <begin position="255"/>
        <end position="279"/>
    </location>
</feature>
<dbReference type="Pfam" id="PF01544">
    <property type="entry name" value="CorA"/>
    <property type="match status" value="1"/>
</dbReference>
<dbReference type="EMBL" id="CP136426">
    <property type="protein sequence ID" value="WOC50750.1"/>
    <property type="molecule type" value="Genomic_DNA"/>
</dbReference>
<dbReference type="InterPro" id="IPR002523">
    <property type="entry name" value="MgTranspt_CorA/ZnTranspt_ZntB"/>
</dbReference>
<dbReference type="SUPFAM" id="SSF144083">
    <property type="entry name" value="Magnesium transport protein CorA, transmembrane region"/>
    <property type="match status" value="1"/>
</dbReference>
<dbReference type="SUPFAM" id="SSF143865">
    <property type="entry name" value="CorA soluble domain-like"/>
    <property type="match status" value="1"/>
</dbReference>
<keyword evidence="14" id="KW-1185">Reference proteome</keyword>
<dbReference type="AlphaFoldDB" id="A0AAU0F0E1"/>
<dbReference type="InterPro" id="IPR045861">
    <property type="entry name" value="CorA_cytoplasmic_dom"/>
</dbReference>
<comment type="subcellular location">
    <subcellularLocation>
        <location evidence="1">Cell membrane</location>
        <topology evidence="1">Multi-pass membrane protein</topology>
    </subcellularLocation>
</comment>
<evidence type="ECO:0000256" key="11">
    <source>
        <dbReference type="ARBA" id="ARBA00045497"/>
    </source>
</evidence>
<dbReference type="Gene3D" id="1.20.58.340">
    <property type="entry name" value="Magnesium transport protein CorA, transmembrane region"/>
    <property type="match status" value="1"/>
</dbReference>
<dbReference type="FunFam" id="1.20.58.340:FF:000004">
    <property type="entry name" value="Magnesium transport protein CorA"/>
    <property type="match status" value="1"/>
</dbReference>
<gene>
    <name evidence="13" type="primary">corA</name>
    <name evidence="13" type="ORF">BPO_0103</name>
</gene>
<evidence type="ECO:0000256" key="4">
    <source>
        <dbReference type="ARBA" id="ARBA00022475"/>
    </source>
</evidence>
<feature type="transmembrane region" description="Helical" evidence="12">
    <location>
        <begin position="291"/>
        <end position="311"/>
    </location>
</feature>
<keyword evidence="7 12" id="KW-1133">Transmembrane helix</keyword>
<evidence type="ECO:0000256" key="10">
    <source>
        <dbReference type="ARBA" id="ARBA00034269"/>
    </source>
</evidence>
<comment type="function">
    <text evidence="11">Mediates influx of magnesium ions. Alternates between open and closed states. Activated by low cytoplasmic Mg(2+) levels. Inactive when cytoplasmic Mg(2+) levels are high.</text>
</comment>
<dbReference type="GO" id="GO:0005886">
    <property type="term" value="C:plasma membrane"/>
    <property type="evidence" value="ECO:0007669"/>
    <property type="project" value="UniProtKB-SubCell"/>
</dbReference>
<comment type="similarity">
    <text evidence="2">Belongs to the CorA metal ion transporter (MIT) (TC 1.A.35) family.</text>
</comment>
<dbReference type="RefSeq" id="WP_327984464.1">
    <property type="nucleotide sequence ID" value="NZ_CP136426.1"/>
</dbReference>
<name>A0AAU0F0E1_9FLAO</name>
<evidence type="ECO:0000256" key="3">
    <source>
        <dbReference type="ARBA" id="ARBA00022448"/>
    </source>
</evidence>
<evidence type="ECO:0000313" key="14">
    <source>
        <dbReference type="Proteomes" id="UP001432059"/>
    </source>
</evidence>
<comment type="catalytic activity">
    <reaction evidence="10">
        <text>Mg(2+)(in) = Mg(2+)(out)</text>
        <dbReference type="Rhea" id="RHEA:29827"/>
        <dbReference type="ChEBI" id="CHEBI:18420"/>
    </reaction>
</comment>